<dbReference type="PANTHER" id="PTHR46637">
    <property type="entry name" value="TIS1421-TRANSPOSASE PROTEIN A"/>
    <property type="match status" value="1"/>
</dbReference>
<feature type="region of interest" description="Disordered" evidence="1">
    <location>
        <begin position="166"/>
        <end position="187"/>
    </location>
</feature>
<organism evidence="3 4">
    <name type="scientific">Methylobacterium oryzihabitans</name>
    <dbReference type="NCBI Taxonomy" id="2499852"/>
    <lineage>
        <taxon>Bacteria</taxon>
        <taxon>Pseudomonadati</taxon>
        <taxon>Pseudomonadota</taxon>
        <taxon>Alphaproteobacteria</taxon>
        <taxon>Hyphomicrobiales</taxon>
        <taxon>Methylobacteriaceae</taxon>
        <taxon>Methylobacterium</taxon>
    </lineage>
</organism>
<keyword evidence="4" id="KW-1185">Reference proteome</keyword>
<name>A0A3S3UCP7_9HYPH</name>
<reference evidence="3 4" key="1">
    <citation type="submission" date="2019-01" db="EMBL/GenBank/DDBJ databases">
        <authorList>
            <person name="Chen W.-M."/>
        </authorList>
    </citation>
    <scope>NUCLEOTIDE SEQUENCE [LARGE SCALE GENOMIC DNA]</scope>
    <source>
        <strain evidence="3 4">TER-1</strain>
    </source>
</reference>
<dbReference type="Pfam" id="PF13340">
    <property type="entry name" value="DUF4096"/>
    <property type="match status" value="1"/>
</dbReference>
<dbReference type="AlphaFoldDB" id="A0A3S3UCP7"/>
<accession>A0A3S3UCP7</accession>
<feature type="domain" description="Insertion element IS402-like" evidence="2">
    <location>
        <begin position="34"/>
        <end position="106"/>
    </location>
</feature>
<gene>
    <name evidence="3" type="ORF">EOE48_02555</name>
</gene>
<comment type="caution">
    <text evidence="3">The sequence shown here is derived from an EMBL/GenBank/DDBJ whole genome shotgun (WGS) entry which is preliminary data.</text>
</comment>
<dbReference type="OrthoDB" id="9798237at2"/>
<proteinExistence type="predicted"/>
<evidence type="ECO:0000313" key="4">
    <source>
        <dbReference type="Proteomes" id="UP000286997"/>
    </source>
</evidence>
<evidence type="ECO:0000313" key="3">
    <source>
        <dbReference type="EMBL" id="RVU20996.1"/>
    </source>
</evidence>
<dbReference type="Proteomes" id="UP000286997">
    <property type="component" value="Unassembled WGS sequence"/>
</dbReference>
<evidence type="ECO:0000259" key="2">
    <source>
        <dbReference type="Pfam" id="PF13340"/>
    </source>
</evidence>
<evidence type="ECO:0000256" key="1">
    <source>
        <dbReference type="SAM" id="MobiDB-lite"/>
    </source>
</evidence>
<dbReference type="EMBL" id="SACP01000002">
    <property type="protein sequence ID" value="RVU20996.1"/>
    <property type="molecule type" value="Genomic_DNA"/>
</dbReference>
<dbReference type="PANTHER" id="PTHR46637:SF1">
    <property type="entry name" value="BLL5188 PROTEIN"/>
    <property type="match status" value="1"/>
</dbReference>
<dbReference type="InterPro" id="IPR025161">
    <property type="entry name" value="IS402-like_dom"/>
</dbReference>
<dbReference type="InterPro" id="IPR052909">
    <property type="entry name" value="Transposase_6_like"/>
</dbReference>
<protein>
    <submittedName>
        <fullName evidence="3">Transposase</fullName>
    </submittedName>
</protein>
<sequence length="223" mass="24424">MPVDSSDPRSFGRCPGWSGSAIARRGSRDGGRMLTERQWTTLEPLLDLCRPRGKTPPHDLRGTVEAILWRHCHRENWRAVPPHYGPWWRAAQTFNRWSKHGVWQVVVDRLVARFEENGWPVPPTPEAGSGGAARQDELRSGEYQVHCLISILNALPAETAPAARSVPAPIAGDAPGAQPAGSGRETGEMTRSLLARTEFAIAQAASLRAGPASVARIRPSSRY</sequence>